<dbReference type="EMBL" id="CAFBOF010000081">
    <property type="protein sequence ID" value="CAB4991159.1"/>
    <property type="molecule type" value="Genomic_DNA"/>
</dbReference>
<sequence length="359" mass="37242">MAKRRIFYLPLAFVITGLLVGVAPAGAQSSPGGACPTPGAVETLGSGQIVCIALNGSQTWQPYSGGGGTPGAPPESPTSGSSAAGPKKIKLYKPYGTALSQETFGSTDQQVADVTGVRLKNGTIRLYAFVKGMGIRSAVSTDKTGSKFTAEPGMRSTQEFWGQPRAVSLSDGRLRLFYLSGGAIKSAISDDGLTFSEEAGSRITTEQAGFEPGAITVVPVAGGGYRGYFSDLERPGVIADHKIVTATSPDMLTWTIGPTVVGEGSVGLVSAGGKHPFALAESKGKVRLFYQADVPGSEPELLTAVSDDGLKFKSERSLGIPRGADPDIVKLNKKKSLLFYGDEIDPTNGFGIKEAKSIG</sequence>
<dbReference type="AlphaFoldDB" id="A0A6J7GNF9"/>
<dbReference type="SUPFAM" id="SSF75005">
    <property type="entry name" value="Arabinanase/levansucrase/invertase"/>
    <property type="match status" value="2"/>
</dbReference>
<dbReference type="EMBL" id="CAFBMM010000052">
    <property type="protein sequence ID" value="CAB4910017.1"/>
    <property type="molecule type" value="Genomic_DNA"/>
</dbReference>
<accession>A0A6J7GNF9</accession>
<evidence type="ECO:0000313" key="2">
    <source>
        <dbReference type="EMBL" id="CAB4910017.1"/>
    </source>
</evidence>
<gene>
    <name evidence="2" type="ORF">UFOPK3605_01040</name>
    <name evidence="3" type="ORF">UFOPK3897_01733</name>
</gene>
<feature type="region of interest" description="Disordered" evidence="1">
    <location>
        <begin position="62"/>
        <end position="85"/>
    </location>
</feature>
<reference evidence="2" key="1">
    <citation type="submission" date="2020-05" db="EMBL/GenBank/DDBJ databases">
        <authorList>
            <person name="Chiriac C."/>
            <person name="Salcher M."/>
            <person name="Ghai R."/>
            <person name="Kavagutti S V."/>
        </authorList>
    </citation>
    <scope>NUCLEOTIDE SEQUENCE</scope>
</reference>
<dbReference type="InterPro" id="IPR023296">
    <property type="entry name" value="Glyco_hydro_beta-prop_sf"/>
</dbReference>
<dbReference type="Gene3D" id="2.115.10.20">
    <property type="entry name" value="Glycosyl hydrolase domain, family 43"/>
    <property type="match status" value="1"/>
</dbReference>
<proteinExistence type="predicted"/>
<protein>
    <submittedName>
        <fullName evidence="2">Unannotated protein</fullName>
    </submittedName>
</protein>
<dbReference type="CDD" id="cd15482">
    <property type="entry name" value="Sialidase_non-viral"/>
    <property type="match status" value="1"/>
</dbReference>
<organism evidence="2">
    <name type="scientific">freshwater metagenome</name>
    <dbReference type="NCBI Taxonomy" id="449393"/>
    <lineage>
        <taxon>unclassified sequences</taxon>
        <taxon>metagenomes</taxon>
        <taxon>ecological metagenomes</taxon>
    </lineage>
</organism>
<name>A0A6J7GNF9_9ZZZZ</name>
<evidence type="ECO:0000313" key="3">
    <source>
        <dbReference type="EMBL" id="CAB4991159.1"/>
    </source>
</evidence>
<evidence type="ECO:0000256" key="1">
    <source>
        <dbReference type="SAM" id="MobiDB-lite"/>
    </source>
</evidence>